<feature type="transmembrane region" description="Helical" evidence="12">
    <location>
        <begin position="176"/>
        <end position="198"/>
    </location>
</feature>
<dbReference type="GO" id="GO:0016491">
    <property type="term" value="F:oxidoreductase activity"/>
    <property type="evidence" value="ECO:0007669"/>
    <property type="project" value="InterPro"/>
</dbReference>
<keyword evidence="15" id="KW-1185">Reference proteome</keyword>
<evidence type="ECO:0000313" key="15">
    <source>
        <dbReference type="Proteomes" id="UP000232323"/>
    </source>
</evidence>
<evidence type="ECO:0000256" key="3">
    <source>
        <dbReference type="ARBA" id="ARBA00022448"/>
    </source>
</evidence>
<dbReference type="OrthoDB" id="907479at2759"/>
<feature type="transmembrane region" description="Helical" evidence="12">
    <location>
        <begin position="100"/>
        <end position="121"/>
    </location>
</feature>
<evidence type="ECO:0000256" key="10">
    <source>
        <dbReference type="ARBA" id="ARBA00023136"/>
    </source>
</evidence>
<dbReference type="Proteomes" id="UP000232323">
    <property type="component" value="Unassembled WGS sequence"/>
</dbReference>
<feature type="transmembrane region" description="Helical" evidence="12">
    <location>
        <begin position="141"/>
        <end position="164"/>
    </location>
</feature>
<comment type="cofactor">
    <cofactor evidence="1">
        <name>heme b</name>
        <dbReference type="ChEBI" id="CHEBI:60344"/>
    </cofactor>
</comment>
<feature type="domain" description="Cytochrome b561" evidence="13">
    <location>
        <begin position="22"/>
        <end position="239"/>
    </location>
</feature>
<evidence type="ECO:0000259" key="13">
    <source>
        <dbReference type="PROSITE" id="PS50939"/>
    </source>
</evidence>
<keyword evidence="6" id="KW-0479">Metal-binding</keyword>
<gene>
    <name evidence="14" type="ORF">CEUSTIGMA_g5350.t1</name>
</gene>
<dbReference type="PROSITE" id="PS50939">
    <property type="entry name" value="CYTOCHROME_B561"/>
    <property type="match status" value="1"/>
</dbReference>
<keyword evidence="8 12" id="KW-1133">Transmembrane helix</keyword>
<dbReference type="InterPro" id="IPR006593">
    <property type="entry name" value="Cyt_b561/ferric_Rdtase_TM"/>
</dbReference>
<proteinExistence type="predicted"/>
<comment type="subcellular location">
    <subcellularLocation>
        <location evidence="2">Membrane</location>
        <topology evidence="2">Multi-pass membrane protein</topology>
    </subcellularLocation>
</comment>
<dbReference type="Pfam" id="PF03188">
    <property type="entry name" value="Cytochrom_B561"/>
    <property type="match status" value="1"/>
</dbReference>
<evidence type="ECO:0000256" key="9">
    <source>
        <dbReference type="ARBA" id="ARBA00023004"/>
    </source>
</evidence>
<evidence type="ECO:0000256" key="12">
    <source>
        <dbReference type="SAM" id="Phobius"/>
    </source>
</evidence>
<evidence type="ECO:0000256" key="4">
    <source>
        <dbReference type="ARBA" id="ARBA00022617"/>
    </source>
</evidence>
<keyword evidence="4" id="KW-0349">Heme</keyword>
<protein>
    <recommendedName>
        <fullName evidence="13">Cytochrome b561 domain-containing protein</fullName>
    </recommendedName>
</protein>
<reference evidence="14 15" key="1">
    <citation type="submission" date="2017-08" db="EMBL/GenBank/DDBJ databases">
        <title>Acidophilic green algal genome provides insights into adaptation to an acidic environment.</title>
        <authorList>
            <person name="Hirooka S."/>
            <person name="Hirose Y."/>
            <person name="Kanesaki Y."/>
            <person name="Higuchi S."/>
            <person name="Fujiwara T."/>
            <person name="Onuma R."/>
            <person name="Era A."/>
            <person name="Ohbayashi R."/>
            <person name="Uzuka A."/>
            <person name="Nozaki H."/>
            <person name="Yoshikawa H."/>
            <person name="Miyagishima S.Y."/>
        </authorList>
    </citation>
    <scope>NUCLEOTIDE SEQUENCE [LARGE SCALE GENOMIC DNA]</scope>
    <source>
        <strain evidence="14 15">NIES-2499</strain>
    </source>
</reference>
<evidence type="ECO:0000256" key="11">
    <source>
        <dbReference type="SAM" id="MobiDB-lite"/>
    </source>
</evidence>
<keyword evidence="10 12" id="KW-0472">Membrane</keyword>
<dbReference type="AlphaFoldDB" id="A0A250X494"/>
<sequence>MSDIFPAKWAIGPPAPSWLSYIARILMAAVLILVSHWVFAYLGGVALDPVSDGKGGNDTGHLFNYHPILMTLGFGVFMSEAIITYQAPLVSGISRPARKLVHMTLHILAAISIIMGLLAAFKSHSLKLPVPIPDLYSPHSFLGLTAVTFVAVQVLVAFASYVYPKTSLSHRMALGPVHRFLGMSTWIMGVAAMATGIQEKVTFIQMGKALSGVDLYSNLVRIPAIILVLLPLLAMAVLYHQAPSAAASTSASEHYLKESLLENNGVGSAVLAVSSRDGTHARSNHGRRSVEQNEDNF</sequence>
<evidence type="ECO:0000256" key="6">
    <source>
        <dbReference type="ARBA" id="ARBA00022723"/>
    </source>
</evidence>
<dbReference type="PANTHER" id="PTHR10106">
    <property type="entry name" value="CYTOCHROME B561-RELATED"/>
    <property type="match status" value="1"/>
</dbReference>
<dbReference type="Gene3D" id="1.20.120.1770">
    <property type="match status" value="1"/>
</dbReference>
<evidence type="ECO:0000313" key="14">
    <source>
        <dbReference type="EMBL" id="GAX77908.1"/>
    </source>
</evidence>
<dbReference type="GO" id="GO:0016020">
    <property type="term" value="C:membrane"/>
    <property type="evidence" value="ECO:0007669"/>
    <property type="project" value="UniProtKB-SubCell"/>
</dbReference>
<dbReference type="InterPro" id="IPR043205">
    <property type="entry name" value="CYB561/CYBRD1-like"/>
</dbReference>
<keyword evidence="5 12" id="KW-0812">Transmembrane</keyword>
<comment type="caution">
    <text evidence="14">The sequence shown here is derived from an EMBL/GenBank/DDBJ whole genome shotgun (WGS) entry which is preliminary data.</text>
</comment>
<keyword evidence="9" id="KW-0408">Iron</keyword>
<dbReference type="GO" id="GO:0046872">
    <property type="term" value="F:metal ion binding"/>
    <property type="evidence" value="ECO:0007669"/>
    <property type="project" value="UniProtKB-KW"/>
</dbReference>
<feature type="transmembrane region" description="Helical" evidence="12">
    <location>
        <begin position="67"/>
        <end position="88"/>
    </location>
</feature>
<feature type="region of interest" description="Disordered" evidence="11">
    <location>
        <begin position="276"/>
        <end position="297"/>
    </location>
</feature>
<dbReference type="PANTHER" id="PTHR10106:SF0">
    <property type="entry name" value="LD36721P"/>
    <property type="match status" value="1"/>
</dbReference>
<name>A0A250X494_9CHLO</name>
<dbReference type="STRING" id="1157962.A0A250X494"/>
<feature type="transmembrane region" description="Helical" evidence="12">
    <location>
        <begin position="21"/>
        <end position="47"/>
    </location>
</feature>
<keyword evidence="7" id="KW-0249">Electron transport</keyword>
<dbReference type="SMART" id="SM00665">
    <property type="entry name" value="B561"/>
    <property type="match status" value="1"/>
</dbReference>
<evidence type="ECO:0000256" key="7">
    <source>
        <dbReference type="ARBA" id="ARBA00022982"/>
    </source>
</evidence>
<keyword evidence="3" id="KW-0813">Transport</keyword>
<feature type="transmembrane region" description="Helical" evidence="12">
    <location>
        <begin position="218"/>
        <end position="239"/>
    </location>
</feature>
<organism evidence="14 15">
    <name type="scientific">Chlamydomonas eustigma</name>
    <dbReference type="NCBI Taxonomy" id="1157962"/>
    <lineage>
        <taxon>Eukaryota</taxon>
        <taxon>Viridiplantae</taxon>
        <taxon>Chlorophyta</taxon>
        <taxon>core chlorophytes</taxon>
        <taxon>Chlorophyceae</taxon>
        <taxon>CS clade</taxon>
        <taxon>Chlamydomonadales</taxon>
        <taxon>Chlamydomonadaceae</taxon>
        <taxon>Chlamydomonas</taxon>
    </lineage>
</organism>
<evidence type="ECO:0000256" key="2">
    <source>
        <dbReference type="ARBA" id="ARBA00004141"/>
    </source>
</evidence>
<evidence type="ECO:0000256" key="5">
    <source>
        <dbReference type="ARBA" id="ARBA00022692"/>
    </source>
</evidence>
<accession>A0A250X494</accession>
<dbReference type="EMBL" id="BEGY01000028">
    <property type="protein sequence ID" value="GAX77908.1"/>
    <property type="molecule type" value="Genomic_DNA"/>
</dbReference>
<evidence type="ECO:0000256" key="1">
    <source>
        <dbReference type="ARBA" id="ARBA00001970"/>
    </source>
</evidence>
<evidence type="ECO:0000256" key="8">
    <source>
        <dbReference type="ARBA" id="ARBA00022989"/>
    </source>
</evidence>